<accession>A0AA88QUX5</accession>
<sequence>MLATIVNEAMVIMASKSQSKPNGDVEFVKCDLPAQECTAAYIDNIGERFNWRWICGLCDEAVKDEIVQFERPVNTEEVVNRHMSFCRKFNSAGSPPNPAVHLISAMRQIPWRSTRIRRREANLEGDTANFIATEQLLEIGGFRSSFLQELTTLFKVQVL</sequence>
<gene>
    <name evidence="2" type="ORF">RJ640_024161</name>
</gene>
<dbReference type="GO" id="GO:0016791">
    <property type="term" value="F:phosphatase activity"/>
    <property type="evidence" value="ECO:0007669"/>
    <property type="project" value="InterPro"/>
</dbReference>
<dbReference type="EMBL" id="JAVXUO010002056">
    <property type="protein sequence ID" value="KAK2976627.1"/>
    <property type="molecule type" value="Genomic_DNA"/>
</dbReference>
<evidence type="ECO:0000313" key="2">
    <source>
        <dbReference type="EMBL" id="KAK2976627.1"/>
    </source>
</evidence>
<organism evidence="2 3">
    <name type="scientific">Escallonia rubra</name>
    <dbReference type="NCBI Taxonomy" id="112253"/>
    <lineage>
        <taxon>Eukaryota</taxon>
        <taxon>Viridiplantae</taxon>
        <taxon>Streptophyta</taxon>
        <taxon>Embryophyta</taxon>
        <taxon>Tracheophyta</taxon>
        <taxon>Spermatophyta</taxon>
        <taxon>Magnoliopsida</taxon>
        <taxon>eudicotyledons</taxon>
        <taxon>Gunneridae</taxon>
        <taxon>Pentapetalae</taxon>
        <taxon>asterids</taxon>
        <taxon>campanulids</taxon>
        <taxon>Escalloniales</taxon>
        <taxon>Escalloniaceae</taxon>
        <taxon>Escallonia</taxon>
    </lineage>
</organism>
<dbReference type="PANTHER" id="PTHR33108">
    <property type="entry name" value="OS01G0745000 PROTEIN"/>
    <property type="match status" value="1"/>
</dbReference>
<feature type="domain" description="SAC" evidence="1">
    <location>
        <begin position="114"/>
        <end position="148"/>
    </location>
</feature>
<dbReference type="AlphaFoldDB" id="A0AA88QUX5"/>
<dbReference type="InterPro" id="IPR002013">
    <property type="entry name" value="SAC_dom"/>
</dbReference>
<dbReference type="Pfam" id="PF07911">
    <property type="entry name" value="DUF1677"/>
    <property type="match status" value="1"/>
</dbReference>
<reference evidence="2" key="1">
    <citation type="submission" date="2022-12" db="EMBL/GenBank/DDBJ databases">
        <title>Draft genome assemblies for two species of Escallonia (Escalloniales).</title>
        <authorList>
            <person name="Chanderbali A."/>
            <person name="Dervinis C."/>
            <person name="Anghel I."/>
            <person name="Soltis D."/>
            <person name="Soltis P."/>
            <person name="Zapata F."/>
        </authorList>
    </citation>
    <scope>NUCLEOTIDE SEQUENCE</scope>
    <source>
        <strain evidence="2">UCBG92.1500</strain>
        <tissue evidence="2">Leaf</tissue>
    </source>
</reference>
<evidence type="ECO:0000259" key="1">
    <source>
        <dbReference type="PROSITE" id="PS50275"/>
    </source>
</evidence>
<proteinExistence type="predicted"/>
<dbReference type="PANTHER" id="PTHR33108:SF32">
    <property type="entry name" value="DUF1677 FAMILY PROTEIN (DUF1677)"/>
    <property type="match status" value="1"/>
</dbReference>
<evidence type="ECO:0000313" key="3">
    <source>
        <dbReference type="Proteomes" id="UP001187471"/>
    </source>
</evidence>
<keyword evidence="3" id="KW-1185">Reference proteome</keyword>
<protein>
    <recommendedName>
        <fullName evidence="1">SAC domain-containing protein</fullName>
    </recommendedName>
</protein>
<dbReference type="Proteomes" id="UP001187471">
    <property type="component" value="Unassembled WGS sequence"/>
</dbReference>
<comment type="caution">
    <text evidence="2">The sequence shown here is derived from an EMBL/GenBank/DDBJ whole genome shotgun (WGS) entry which is preliminary data.</text>
</comment>
<dbReference type="InterPro" id="IPR012876">
    <property type="entry name" value="DUF1677_pln"/>
</dbReference>
<dbReference type="PROSITE" id="PS50275">
    <property type="entry name" value="SAC"/>
    <property type="match status" value="1"/>
</dbReference>
<name>A0AA88QUX5_9ASTE</name>